<dbReference type="Pfam" id="PF00651">
    <property type="entry name" value="BTB"/>
    <property type="match status" value="1"/>
</dbReference>
<evidence type="ECO:0000313" key="16">
    <source>
        <dbReference type="EnsemblMetazoa" id="XP_019773043.1"/>
    </source>
</evidence>
<dbReference type="Proteomes" id="UP000030742">
    <property type="component" value="Unassembled WGS sequence"/>
</dbReference>
<evidence type="ECO:0000256" key="10">
    <source>
        <dbReference type="PROSITE-ProRule" id="PRU00042"/>
    </source>
</evidence>
<comment type="subcellular location">
    <subcellularLocation>
        <location evidence="1">Nucleus</location>
    </subcellularLocation>
</comment>
<dbReference type="InterPro" id="IPR011333">
    <property type="entry name" value="SKP1/BTB/POZ_sf"/>
</dbReference>
<dbReference type="PANTHER" id="PTHR46105">
    <property type="entry name" value="AGAP004733-PA"/>
    <property type="match status" value="1"/>
</dbReference>
<dbReference type="EMBL" id="KB740070">
    <property type="protein sequence ID" value="ENN81723.1"/>
    <property type="molecule type" value="Genomic_DNA"/>
</dbReference>
<evidence type="ECO:0000259" key="12">
    <source>
        <dbReference type="PROSITE" id="PS50097"/>
    </source>
</evidence>
<keyword evidence="3" id="KW-0677">Repeat</keyword>
<feature type="region of interest" description="Disordered" evidence="11">
    <location>
        <begin position="190"/>
        <end position="230"/>
    </location>
</feature>
<keyword evidence="8" id="KW-0804">Transcription</keyword>
<evidence type="ECO:0000256" key="6">
    <source>
        <dbReference type="ARBA" id="ARBA00023015"/>
    </source>
</evidence>
<dbReference type="STRING" id="77166.N6TUH8"/>
<dbReference type="EMBL" id="KB631651">
    <property type="protein sequence ID" value="ERL85022.1"/>
    <property type="molecule type" value="Genomic_DNA"/>
</dbReference>
<evidence type="ECO:0000256" key="1">
    <source>
        <dbReference type="ARBA" id="ARBA00004123"/>
    </source>
</evidence>
<evidence type="ECO:0000256" key="5">
    <source>
        <dbReference type="ARBA" id="ARBA00022833"/>
    </source>
</evidence>
<dbReference type="GO" id="GO:0000978">
    <property type="term" value="F:RNA polymerase II cis-regulatory region sequence-specific DNA binding"/>
    <property type="evidence" value="ECO:0007669"/>
    <property type="project" value="TreeGrafter"/>
</dbReference>
<sequence length="429" mass="48208">MYSLYRAWLSLNPSTGLPPLSVPPVPLNLSVSTPGQIPDAPDVTLQVGPTMTHFSAHRGVLSAHSGYFKAALANHGGLSPISVPNVNVDEFSSLLTFMYTGFLDLNLTNIYSILLATHILHMPRALELCRTFLLQQGPHTSEVQQQKINVIKPIATRKMTPSMQECFNPASYGELPKSTNTSFRAVKEESYLSQASTSKEETKQTGRSPTNSVKEKKANTLKASSKRRIEASSNKEKVIIDVACCDGPVRFHRVINKNYGLQDEENFDISSSQQSYSSTDFNRTTAMNKVMNENIMEKLNSTEENQHSEVFTCVYCNHTFKSQYCYQKHARRHLYPVSVDKGAQAETKREVKLLDMNVQYYPCKTCGSKFPSYYFVHKHRKMCHAEEVADKNHKNNEIVVESAITREENSSCSAIDVEAVQNENEQDIT</sequence>
<dbReference type="OrthoDB" id="4845755at2759"/>
<reference evidence="17 18" key="1">
    <citation type="journal article" date="2013" name="Genome Biol.">
        <title>Draft genome of the mountain pine beetle, Dendroctonus ponderosae Hopkins, a major forest pest.</title>
        <authorList>
            <person name="Keeling C.I."/>
            <person name="Yuen M.M."/>
            <person name="Liao N.Y."/>
            <person name="Docking T.R."/>
            <person name="Chan S.K."/>
            <person name="Taylor G.A."/>
            <person name="Palmquist D.L."/>
            <person name="Jackman S.D."/>
            <person name="Nguyen A."/>
            <person name="Li M."/>
            <person name="Henderson H."/>
            <person name="Janes J.K."/>
            <person name="Zhao Y."/>
            <person name="Pandoh P."/>
            <person name="Moore R."/>
            <person name="Sperling F.A."/>
            <person name="Huber D.P."/>
            <person name="Birol I."/>
            <person name="Jones S.J."/>
            <person name="Bohlmann J."/>
        </authorList>
    </citation>
    <scope>NUCLEOTIDE SEQUENCE</scope>
</reference>
<keyword evidence="6" id="KW-0805">Transcription regulation</keyword>
<protein>
    <recommendedName>
        <fullName evidence="19">BTB domain-containing protein</fullName>
    </recommendedName>
</protein>
<evidence type="ECO:0000259" key="13">
    <source>
        <dbReference type="PROSITE" id="PS50157"/>
    </source>
</evidence>
<feature type="non-terminal residue" evidence="14">
    <location>
        <position position="1"/>
    </location>
</feature>
<keyword evidence="7" id="KW-0238">DNA-binding</keyword>
<dbReference type="KEGG" id="dpa:109546507"/>
<dbReference type="PANTHER" id="PTHR46105:SF5">
    <property type="entry name" value="ZINC FINGER AND BTB DOMAIN-CONTAINING PROTEIN 44 ISOFORM X1"/>
    <property type="match status" value="1"/>
</dbReference>
<dbReference type="PROSITE" id="PS50157">
    <property type="entry name" value="ZINC_FINGER_C2H2_2"/>
    <property type="match status" value="2"/>
</dbReference>
<name>N6TUH8_DENPD</name>
<gene>
    <name evidence="16" type="primary">109546507</name>
    <name evidence="15" type="ORF">D910_02445</name>
    <name evidence="14" type="ORF">YQE_01885</name>
</gene>
<dbReference type="HOGENOM" id="CLU_030064_0_0_1"/>
<evidence type="ECO:0000313" key="15">
    <source>
        <dbReference type="EMBL" id="ERL85022.1"/>
    </source>
</evidence>
<dbReference type="AlphaFoldDB" id="N6TUH8"/>
<dbReference type="GO" id="GO:0008270">
    <property type="term" value="F:zinc ion binding"/>
    <property type="evidence" value="ECO:0007669"/>
    <property type="project" value="UniProtKB-KW"/>
</dbReference>
<accession>N6TUH8</accession>
<dbReference type="SUPFAM" id="SSF54695">
    <property type="entry name" value="POZ domain"/>
    <property type="match status" value="1"/>
</dbReference>
<keyword evidence="9" id="KW-0539">Nucleus</keyword>
<dbReference type="SMART" id="SM00225">
    <property type="entry name" value="BTB"/>
    <property type="match status" value="1"/>
</dbReference>
<dbReference type="Gene3D" id="3.30.160.60">
    <property type="entry name" value="Classic Zinc Finger"/>
    <property type="match status" value="1"/>
</dbReference>
<evidence type="ECO:0000313" key="17">
    <source>
        <dbReference type="Proteomes" id="UP000019118"/>
    </source>
</evidence>
<proteinExistence type="predicted"/>
<evidence type="ECO:0000256" key="2">
    <source>
        <dbReference type="ARBA" id="ARBA00022723"/>
    </source>
</evidence>
<dbReference type="Proteomes" id="UP000019118">
    <property type="component" value="Unassembled WGS sequence"/>
</dbReference>
<evidence type="ECO:0000256" key="11">
    <source>
        <dbReference type="SAM" id="MobiDB-lite"/>
    </source>
</evidence>
<dbReference type="InterPro" id="IPR013087">
    <property type="entry name" value="Znf_C2H2_type"/>
</dbReference>
<keyword evidence="2" id="KW-0479">Metal-binding</keyword>
<feature type="domain" description="C2H2-type" evidence="13">
    <location>
        <begin position="311"/>
        <end position="333"/>
    </location>
</feature>
<evidence type="ECO:0000256" key="8">
    <source>
        <dbReference type="ARBA" id="ARBA00023163"/>
    </source>
</evidence>
<dbReference type="Gene3D" id="3.30.710.10">
    <property type="entry name" value="Potassium Channel Kv1.1, Chain A"/>
    <property type="match status" value="1"/>
</dbReference>
<dbReference type="InterPro" id="IPR000210">
    <property type="entry name" value="BTB/POZ_dom"/>
</dbReference>
<evidence type="ECO:0008006" key="19">
    <source>
        <dbReference type="Google" id="ProtNLM"/>
    </source>
</evidence>
<dbReference type="PROSITE" id="PS50097">
    <property type="entry name" value="BTB"/>
    <property type="match status" value="1"/>
</dbReference>
<evidence type="ECO:0000313" key="18">
    <source>
        <dbReference type="Proteomes" id="UP000030742"/>
    </source>
</evidence>
<organism evidence="14">
    <name type="scientific">Dendroctonus ponderosae</name>
    <name type="common">Mountain pine beetle</name>
    <dbReference type="NCBI Taxonomy" id="77166"/>
    <lineage>
        <taxon>Eukaryota</taxon>
        <taxon>Metazoa</taxon>
        <taxon>Ecdysozoa</taxon>
        <taxon>Arthropoda</taxon>
        <taxon>Hexapoda</taxon>
        <taxon>Insecta</taxon>
        <taxon>Pterygota</taxon>
        <taxon>Neoptera</taxon>
        <taxon>Endopterygota</taxon>
        <taxon>Coleoptera</taxon>
        <taxon>Polyphaga</taxon>
        <taxon>Cucujiformia</taxon>
        <taxon>Curculionidae</taxon>
        <taxon>Scolytinae</taxon>
        <taxon>Dendroctonus</taxon>
    </lineage>
</organism>
<keyword evidence="5" id="KW-0862">Zinc</keyword>
<evidence type="ECO:0000313" key="14">
    <source>
        <dbReference type="EMBL" id="ENN81723.1"/>
    </source>
</evidence>
<dbReference type="EnsemblMetazoa" id="XM_019917484.1">
    <property type="protein sequence ID" value="XP_019773043.1"/>
    <property type="gene ID" value="LOC109546507"/>
</dbReference>
<dbReference type="GO" id="GO:0005634">
    <property type="term" value="C:nucleus"/>
    <property type="evidence" value="ECO:0007669"/>
    <property type="project" value="UniProtKB-SubCell"/>
</dbReference>
<evidence type="ECO:0000256" key="3">
    <source>
        <dbReference type="ARBA" id="ARBA00022737"/>
    </source>
</evidence>
<dbReference type="PROSITE" id="PS00028">
    <property type="entry name" value="ZINC_FINGER_C2H2_1"/>
    <property type="match status" value="2"/>
</dbReference>
<evidence type="ECO:0000256" key="9">
    <source>
        <dbReference type="ARBA" id="ARBA00023242"/>
    </source>
</evidence>
<feature type="domain" description="C2H2-type" evidence="13">
    <location>
        <begin position="361"/>
        <end position="389"/>
    </location>
</feature>
<keyword evidence="17" id="KW-1185">Reference proteome</keyword>
<reference evidence="16" key="2">
    <citation type="submission" date="2024-08" db="UniProtKB">
        <authorList>
            <consortium name="EnsemblMetazoa"/>
        </authorList>
    </citation>
    <scope>IDENTIFICATION</scope>
</reference>
<feature type="domain" description="BTB" evidence="12">
    <location>
        <begin position="41"/>
        <end position="107"/>
    </location>
</feature>
<dbReference type="GO" id="GO:0000981">
    <property type="term" value="F:DNA-binding transcription factor activity, RNA polymerase II-specific"/>
    <property type="evidence" value="ECO:0007669"/>
    <property type="project" value="TreeGrafter"/>
</dbReference>
<keyword evidence="4 10" id="KW-0863">Zinc-finger</keyword>
<evidence type="ECO:0000256" key="7">
    <source>
        <dbReference type="ARBA" id="ARBA00023125"/>
    </source>
</evidence>
<dbReference type="InterPro" id="IPR050457">
    <property type="entry name" value="ZnFinger_BTB_dom_contain"/>
</dbReference>
<dbReference type="SMART" id="SM00355">
    <property type="entry name" value="ZnF_C2H2"/>
    <property type="match status" value="2"/>
</dbReference>
<dbReference type="CDD" id="cd18186">
    <property type="entry name" value="BTB_POZ_ZBTB_KLHL-like"/>
    <property type="match status" value="1"/>
</dbReference>
<evidence type="ECO:0000256" key="4">
    <source>
        <dbReference type="ARBA" id="ARBA00022771"/>
    </source>
</evidence>
<dbReference type="OMA" id="ATHVLHM"/>